<proteinExistence type="predicted"/>
<dbReference type="AlphaFoldDB" id="X1AL40"/>
<organism evidence="1">
    <name type="scientific">marine sediment metagenome</name>
    <dbReference type="NCBI Taxonomy" id="412755"/>
    <lineage>
        <taxon>unclassified sequences</taxon>
        <taxon>metagenomes</taxon>
        <taxon>ecological metagenomes</taxon>
    </lineage>
</organism>
<comment type="caution">
    <text evidence="1">The sequence shown here is derived from an EMBL/GenBank/DDBJ whole genome shotgun (WGS) entry which is preliminary data.</text>
</comment>
<evidence type="ECO:0000313" key="1">
    <source>
        <dbReference type="EMBL" id="GAG83310.1"/>
    </source>
</evidence>
<sequence>REYMRKKRAVQPVVHPAVQPTFKELKAKYDIRQGNYRPRYVHYTDIAVAGSEIPEIDADGNEIPEY</sequence>
<reference evidence="1" key="1">
    <citation type="journal article" date="2014" name="Front. Microbiol.">
        <title>High frequency of phylogenetically diverse reductive dehalogenase-homologous genes in deep subseafloor sedimentary metagenomes.</title>
        <authorList>
            <person name="Kawai M."/>
            <person name="Futagami T."/>
            <person name="Toyoda A."/>
            <person name="Takaki Y."/>
            <person name="Nishi S."/>
            <person name="Hori S."/>
            <person name="Arai W."/>
            <person name="Tsubouchi T."/>
            <person name="Morono Y."/>
            <person name="Uchiyama I."/>
            <person name="Ito T."/>
            <person name="Fujiyama A."/>
            <person name="Inagaki F."/>
            <person name="Takami H."/>
        </authorList>
    </citation>
    <scope>NUCLEOTIDE SEQUENCE</scope>
    <source>
        <strain evidence="1">Expedition CK06-06</strain>
    </source>
</reference>
<accession>X1AL40</accession>
<protein>
    <submittedName>
        <fullName evidence="1">Uncharacterized protein</fullName>
    </submittedName>
</protein>
<name>X1AL40_9ZZZZ</name>
<dbReference type="EMBL" id="BART01011301">
    <property type="protein sequence ID" value="GAG83310.1"/>
    <property type="molecule type" value="Genomic_DNA"/>
</dbReference>
<feature type="non-terminal residue" evidence="1">
    <location>
        <position position="1"/>
    </location>
</feature>
<gene>
    <name evidence="1" type="ORF">S01H4_24140</name>
</gene>